<organism evidence="1 2">
    <name type="scientific">Paenacidovorax monticola</name>
    <dbReference type="NCBI Taxonomy" id="1926868"/>
    <lineage>
        <taxon>Bacteria</taxon>
        <taxon>Pseudomonadati</taxon>
        <taxon>Pseudomonadota</taxon>
        <taxon>Betaproteobacteria</taxon>
        <taxon>Burkholderiales</taxon>
        <taxon>Comamonadaceae</taxon>
        <taxon>Paenacidovorax</taxon>
    </lineage>
</organism>
<dbReference type="KEGG" id="amon:H9L24_02790"/>
<accession>A0A7H0HH95</accession>
<dbReference type="AlphaFoldDB" id="A0A7H0HH95"/>
<name>A0A7H0HH95_9BURK</name>
<keyword evidence="2" id="KW-1185">Reference proteome</keyword>
<protein>
    <submittedName>
        <fullName evidence="1">Uncharacterized protein</fullName>
    </submittedName>
</protein>
<dbReference type="EMBL" id="CP060790">
    <property type="protein sequence ID" value="QNP59911.1"/>
    <property type="molecule type" value="Genomic_DNA"/>
</dbReference>
<proteinExistence type="predicted"/>
<gene>
    <name evidence="1" type="ORF">H9L24_02790</name>
</gene>
<evidence type="ECO:0000313" key="1">
    <source>
        <dbReference type="EMBL" id="QNP59911.1"/>
    </source>
</evidence>
<sequence length="117" mass="13085">MRWNKPNLRNSLHSLLGRDAPASTAWVRDNRLEEVRRAMLFHMAGIGGGEAARITMRVRYAIDAEALWYLRSDMRGALAMARGAEVADETMREIAPLFQGLLPRALGGDAPPWRRAA</sequence>
<dbReference type="RefSeq" id="WP_187736892.1">
    <property type="nucleotide sequence ID" value="NZ_CP060790.1"/>
</dbReference>
<dbReference type="Proteomes" id="UP000516057">
    <property type="component" value="Chromosome"/>
</dbReference>
<reference evidence="1 2" key="1">
    <citation type="submission" date="2020-08" db="EMBL/GenBank/DDBJ databases">
        <title>Genome sequence of Acidovorax monticola KACC 19171T.</title>
        <authorList>
            <person name="Hyun D.-W."/>
            <person name="Bae J.-W."/>
        </authorList>
    </citation>
    <scope>NUCLEOTIDE SEQUENCE [LARGE SCALE GENOMIC DNA]</scope>
    <source>
        <strain evidence="1 2">KACC 19171</strain>
    </source>
</reference>
<evidence type="ECO:0000313" key="2">
    <source>
        <dbReference type="Proteomes" id="UP000516057"/>
    </source>
</evidence>